<organism evidence="1 2">
    <name type="scientific">Tanacetum coccineum</name>
    <dbReference type="NCBI Taxonomy" id="301880"/>
    <lineage>
        <taxon>Eukaryota</taxon>
        <taxon>Viridiplantae</taxon>
        <taxon>Streptophyta</taxon>
        <taxon>Embryophyta</taxon>
        <taxon>Tracheophyta</taxon>
        <taxon>Spermatophyta</taxon>
        <taxon>Magnoliopsida</taxon>
        <taxon>eudicotyledons</taxon>
        <taxon>Gunneridae</taxon>
        <taxon>Pentapetalae</taxon>
        <taxon>asterids</taxon>
        <taxon>campanulids</taxon>
        <taxon>Asterales</taxon>
        <taxon>Asteraceae</taxon>
        <taxon>Asteroideae</taxon>
        <taxon>Anthemideae</taxon>
        <taxon>Anthemidinae</taxon>
        <taxon>Tanacetum</taxon>
    </lineage>
</organism>
<dbReference type="EMBL" id="BQNB010017510">
    <property type="protein sequence ID" value="GJT64038.1"/>
    <property type="molecule type" value="Genomic_DNA"/>
</dbReference>
<proteinExistence type="predicted"/>
<dbReference type="Proteomes" id="UP001151760">
    <property type="component" value="Unassembled WGS sequence"/>
</dbReference>
<reference evidence="1" key="1">
    <citation type="journal article" date="2022" name="Int. J. Mol. Sci.">
        <title>Draft Genome of Tanacetum Coccineum: Genomic Comparison of Closely Related Tanacetum-Family Plants.</title>
        <authorList>
            <person name="Yamashiro T."/>
            <person name="Shiraishi A."/>
            <person name="Nakayama K."/>
            <person name="Satake H."/>
        </authorList>
    </citation>
    <scope>NUCLEOTIDE SEQUENCE</scope>
</reference>
<gene>
    <name evidence="1" type="ORF">Tco_1015518</name>
</gene>
<feature type="non-terminal residue" evidence="1">
    <location>
        <position position="1"/>
    </location>
</feature>
<evidence type="ECO:0000313" key="1">
    <source>
        <dbReference type="EMBL" id="GJT64038.1"/>
    </source>
</evidence>
<keyword evidence="2" id="KW-1185">Reference proteome</keyword>
<reference evidence="1" key="2">
    <citation type="submission" date="2022-01" db="EMBL/GenBank/DDBJ databases">
        <authorList>
            <person name="Yamashiro T."/>
            <person name="Shiraishi A."/>
            <person name="Satake H."/>
            <person name="Nakayama K."/>
        </authorList>
    </citation>
    <scope>NUCLEOTIDE SEQUENCE</scope>
</reference>
<evidence type="ECO:0000313" key="2">
    <source>
        <dbReference type="Proteomes" id="UP001151760"/>
    </source>
</evidence>
<accession>A0ABQ5FMD2</accession>
<sequence length="240" mass="27971">KSLQNLDAAIMKKLYKILENGTFISRFPQVQACFLPFIVSDHSQAVMEKGNLTERVAALKEEMRVIQIKSIENVHDAEIRKAAVKKLMEYNEAVNDELKLLYQMAKVEWLQEGDRNTAYFHQVIKGRKHRSFIDNICDENGTKHSEDEVPKQFVKHFKNFIGRKRNTYNIKNKAKLFTKQVNDYEANILCKEVTLQGVEEALKSIDDNKAPRPDGYTTRFFKAAWEIVRSDVYDAIKEFF</sequence>
<name>A0ABQ5FMD2_9ASTR</name>
<comment type="caution">
    <text evidence="1">The sequence shown here is derived from an EMBL/GenBank/DDBJ whole genome shotgun (WGS) entry which is preliminary data.</text>
</comment>
<protein>
    <submittedName>
        <fullName evidence="1">Uncharacterized protein</fullName>
    </submittedName>
</protein>